<name>A0AB34JP14_PRYPA</name>
<comment type="caution">
    <text evidence="2">The sequence shown here is derived from an EMBL/GenBank/DDBJ whole genome shotgun (WGS) entry which is preliminary data.</text>
</comment>
<dbReference type="EMBL" id="JBGBPQ010000006">
    <property type="protein sequence ID" value="KAL1522677.1"/>
    <property type="molecule type" value="Genomic_DNA"/>
</dbReference>
<reference evidence="2 3" key="1">
    <citation type="journal article" date="2024" name="Science">
        <title>Giant polyketide synthase enzymes in the biosynthesis of giant marine polyether toxins.</title>
        <authorList>
            <person name="Fallon T.R."/>
            <person name="Shende V.V."/>
            <person name="Wierzbicki I.H."/>
            <person name="Pendleton A.L."/>
            <person name="Watervoot N.F."/>
            <person name="Auber R.P."/>
            <person name="Gonzalez D.J."/>
            <person name="Wisecaver J.H."/>
            <person name="Moore B.S."/>
        </authorList>
    </citation>
    <scope>NUCLEOTIDE SEQUENCE [LARGE SCALE GENOMIC DNA]</scope>
    <source>
        <strain evidence="2 3">12B1</strain>
    </source>
</reference>
<dbReference type="PANTHER" id="PTHR42720">
    <property type="entry name" value="GLYCEROL-3-PHOSPHATE DEHYDROGENASE"/>
    <property type="match status" value="1"/>
</dbReference>
<dbReference type="Pfam" id="PF01266">
    <property type="entry name" value="DAO"/>
    <property type="match status" value="1"/>
</dbReference>
<keyword evidence="3" id="KW-1185">Reference proteome</keyword>
<evidence type="ECO:0000313" key="3">
    <source>
        <dbReference type="Proteomes" id="UP001515480"/>
    </source>
</evidence>
<dbReference type="Gene3D" id="3.50.50.60">
    <property type="entry name" value="FAD/NAD(P)-binding domain"/>
    <property type="match status" value="1"/>
</dbReference>
<dbReference type="InterPro" id="IPR006076">
    <property type="entry name" value="FAD-dep_OxRdtase"/>
</dbReference>
<dbReference type="PANTHER" id="PTHR42720:SF1">
    <property type="entry name" value="GLYCEROL 3-PHOSPHATE OXIDASE"/>
    <property type="match status" value="1"/>
</dbReference>
<dbReference type="InterPro" id="IPR036188">
    <property type="entry name" value="FAD/NAD-bd_sf"/>
</dbReference>
<proteinExistence type="predicted"/>
<dbReference type="SUPFAM" id="SSF51905">
    <property type="entry name" value="FAD/NAD(P)-binding domain"/>
    <property type="match status" value="1"/>
</dbReference>
<evidence type="ECO:0000259" key="1">
    <source>
        <dbReference type="Pfam" id="PF01266"/>
    </source>
</evidence>
<organism evidence="2 3">
    <name type="scientific">Prymnesium parvum</name>
    <name type="common">Toxic golden alga</name>
    <dbReference type="NCBI Taxonomy" id="97485"/>
    <lineage>
        <taxon>Eukaryota</taxon>
        <taxon>Haptista</taxon>
        <taxon>Haptophyta</taxon>
        <taxon>Prymnesiophyceae</taxon>
        <taxon>Prymnesiales</taxon>
        <taxon>Prymnesiaceae</taxon>
        <taxon>Prymnesium</taxon>
    </lineage>
</organism>
<evidence type="ECO:0000313" key="2">
    <source>
        <dbReference type="EMBL" id="KAL1522677.1"/>
    </source>
</evidence>
<accession>A0AB34JP14</accession>
<gene>
    <name evidence="2" type="ORF">AB1Y20_017655</name>
</gene>
<dbReference type="InterPro" id="IPR052745">
    <property type="entry name" value="G3P_Oxidase/Oxidoreductase"/>
</dbReference>
<sequence length="463" mass="48974">MRWACASSKASVLRALPTFSRSAASAASRFSSSAGVFDACVVGGGVVGAAVCRELTLQGYACLLLERSPHLASGASSGNTGIACTASDVEEGTVEHSCLVEGTSLNLETYKALNIPHRASGTVYCAYSTQEYAVLQKDFLRRLSRGDAVALLDAHEARGLAPSASQSLVGGLWVKGEVVVDPWLVPIAWARHAWENGAVIERGSEVVGASFDEVQRLWKLDVRHRSEAVRARVVVACGGLSGDQLESLVRPSPFSIKPRRGDYVLYENTGVGAEVGSVPLGSVPNATSRGVFFWRSVHGVLAVGPTAYEVDDRVVPPPPPADDVVDFLKQAASNSCSELANASIAGTYSGLRPGSELSDYRISLDQGRQWVTVGGIRSTGLTASLGIAKLVSRLCGESLVGQVSFKRETDVHWTPLPSVPSIVASFCERADGSVVFSDTPGFGAHYVTHPLTRIGFSRMSQHA</sequence>
<dbReference type="Gene3D" id="3.30.9.10">
    <property type="entry name" value="D-Amino Acid Oxidase, subunit A, domain 2"/>
    <property type="match status" value="1"/>
</dbReference>
<dbReference type="AlphaFoldDB" id="A0AB34JP14"/>
<feature type="domain" description="FAD dependent oxidoreductase" evidence="1">
    <location>
        <begin position="38"/>
        <end position="393"/>
    </location>
</feature>
<dbReference type="Proteomes" id="UP001515480">
    <property type="component" value="Unassembled WGS sequence"/>
</dbReference>
<protein>
    <recommendedName>
        <fullName evidence="1">FAD dependent oxidoreductase domain-containing protein</fullName>
    </recommendedName>
</protein>